<feature type="transmembrane region" description="Helical" evidence="9">
    <location>
        <begin position="169"/>
        <end position="187"/>
    </location>
</feature>
<feature type="transmembrane region" description="Helical" evidence="9">
    <location>
        <begin position="267"/>
        <end position="286"/>
    </location>
</feature>
<dbReference type="InterPro" id="IPR004667">
    <property type="entry name" value="ADP_ATP_car_bac_type"/>
</dbReference>
<dbReference type="GO" id="GO:0005524">
    <property type="term" value="F:ATP binding"/>
    <property type="evidence" value="ECO:0007669"/>
    <property type="project" value="UniProtKB-KW"/>
</dbReference>
<feature type="transmembrane region" description="Helical" evidence="9">
    <location>
        <begin position="306"/>
        <end position="327"/>
    </location>
</feature>
<evidence type="ECO:0000256" key="9">
    <source>
        <dbReference type="RuleBase" id="RU363121"/>
    </source>
</evidence>
<dbReference type="PANTHER" id="PTHR31187">
    <property type="match status" value="1"/>
</dbReference>
<reference evidence="10" key="1">
    <citation type="submission" date="2021-01" db="EMBL/GenBank/DDBJ databases">
        <authorList>
            <person name="Corre E."/>
            <person name="Pelletier E."/>
            <person name="Niang G."/>
            <person name="Scheremetjew M."/>
            <person name="Finn R."/>
            <person name="Kale V."/>
            <person name="Holt S."/>
            <person name="Cochrane G."/>
            <person name="Meng A."/>
            <person name="Brown T."/>
            <person name="Cohen L."/>
        </authorList>
    </citation>
    <scope>NUCLEOTIDE SEQUENCE</scope>
    <source>
        <strain evidence="10">CCAP 955/1</strain>
    </source>
</reference>
<dbReference type="Pfam" id="PF03219">
    <property type="entry name" value="TLC"/>
    <property type="match status" value="1"/>
</dbReference>
<evidence type="ECO:0000313" key="10">
    <source>
        <dbReference type="EMBL" id="CAE0293320.1"/>
    </source>
</evidence>
<protein>
    <recommendedName>
        <fullName evidence="9">ADP,ATP carrier protein</fullName>
    </recommendedName>
</protein>
<keyword evidence="4 9" id="KW-0812">Transmembrane</keyword>
<comment type="subcellular location">
    <subcellularLocation>
        <location evidence="1 9">Membrane</location>
        <topology evidence="1 9">Multi-pass membrane protein</topology>
    </subcellularLocation>
</comment>
<evidence type="ECO:0000256" key="5">
    <source>
        <dbReference type="ARBA" id="ARBA00022741"/>
    </source>
</evidence>
<keyword evidence="8 9" id="KW-0472">Membrane</keyword>
<dbReference type="GO" id="GO:0005471">
    <property type="term" value="F:ATP:ADP antiporter activity"/>
    <property type="evidence" value="ECO:0007669"/>
    <property type="project" value="InterPro"/>
</dbReference>
<evidence type="ECO:0000256" key="6">
    <source>
        <dbReference type="ARBA" id="ARBA00022840"/>
    </source>
</evidence>
<evidence type="ECO:0000256" key="1">
    <source>
        <dbReference type="ARBA" id="ARBA00004141"/>
    </source>
</evidence>
<proteinExistence type="inferred from homology"/>
<organism evidence="10">
    <name type="scientific">Spumella elongata</name>
    <dbReference type="NCBI Taxonomy" id="89044"/>
    <lineage>
        <taxon>Eukaryota</taxon>
        <taxon>Sar</taxon>
        <taxon>Stramenopiles</taxon>
        <taxon>Ochrophyta</taxon>
        <taxon>Chrysophyceae</taxon>
        <taxon>Chromulinales</taxon>
        <taxon>Chromulinaceae</taxon>
        <taxon>Spumella</taxon>
    </lineage>
</organism>
<dbReference type="GO" id="GO:0016020">
    <property type="term" value="C:membrane"/>
    <property type="evidence" value="ECO:0007669"/>
    <property type="project" value="UniProtKB-SubCell"/>
</dbReference>
<evidence type="ECO:0000256" key="4">
    <source>
        <dbReference type="ARBA" id="ARBA00022692"/>
    </source>
</evidence>
<comment type="similarity">
    <text evidence="2 9">Belongs to the ADP/ATP translocase tlc family.</text>
</comment>
<feature type="transmembrane region" description="Helical" evidence="9">
    <location>
        <begin position="136"/>
        <end position="157"/>
    </location>
</feature>
<accession>A0A7S3MD34</accession>
<evidence type="ECO:0000256" key="7">
    <source>
        <dbReference type="ARBA" id="ARBA00022989"/>
    </source>
</evidence>
<sequence>MGTQTASSKATAYLDKLVRKVTGDLEGEDLTRVLWLSSTLFFIVGGYWLLRSLKDPIMSVINGVEYIPQAKIASLFVVFGLVIVYNKLLDIYPKHQLFYMMGVSYGILFSLMGLLLMHPTIGLSNVEAHPRRILGWLSYVTIESFGSMVVQCYWALVNSSVNVQFAKKNFGLIVAGAQIGSILGPTVATQADTIGITPLYLLGSAVMFMMVAAMYFYVQRFGIPGDEGKSSAEVAADKAKRDSGKSAEGEGILEGFYLFWEHDYVKGIFAVSSLYMVQVTVIDYMMKVLAKERYALLYPDDPQAAVRAFASFMGYFGQTTNSISFLFSLFGTGMVIKRFGLTTTLIAFPALMLVCTVLVWTMPNIWIVFLVMMVIKGMSYALLNPTKEILYQMTGSNVKFKCKSWIDTFGQRGSKAGGSLITNAFANSMADLVNYGTAVGVVIAVFMIWCSNYMGKQFELLSESGEKVGEPSKILAAQLAAMQSQKEDTSCGFAEEGQSEDDLLVEGGELKDDIESAGIELGSLKN</sequence>
<feature type="transmembrane region" description="Helical" evidence="9">
    <location>
        <begin position="339"/>
        <end position="359"/>
    </location>
</feature>
<feature type="transmembrane region" description="Helical" evidence="9">
    <location>
        <begin position="66"/>
        <end position="85"/>
    </location>
</feature>
<dbReference type="InterPro" id="IPR036259">
    <property type="entry name" value="MFS_trans_sf"/>
</dbReference>
<dbReference type="AlphaFoldDB" id="A0A7S3MD34"/>
<feature type="transmembrane region" description="Helical" evidence="9">
    <location>
        <begin position="432"/>
        <end position="449"/>
    </location>
</feature>
<dbReference type="Gene3D" id="1.20.1250.20">
    <property type="entry name" value="MFS general substrate transporter like domains"/>
    <property type="match status" value="1"/>
</dbReference>
<keyword evidence="6 9" id="KW-0067">ATP-binding</keyword>
<gene>
    <name evidence="10" type="ORF">SELO1098_LOCUS22172</name>
</gene>
<dbReference type="EMBL" id="HBIC01043349">
    <property type="protein sequence ID" value="CAE0293320.1"/>
    <property type="molecule type" value="Transcribed_RNA"/>
</dbReference>
<keyword evidence="3 9" id="KW-0813">Transport</keyword>
<feature type="transmembrane region" description="Helical" evidence="9">
    <location>
        <begin position="365"/>
        <end position="383"/>
    </location>
</feature>
<name>A0A7S3MD34_9STRA</name>
<feature type="transmembrane region" description="Helical" evidence="9">
    <location>
        <begin position="199"/>
        <end position="218"/>
    </location>
</feature>
<evidence type="ECO:0000256" key="8">
    <source>
        <dbReference type="ARBA" id="ARBA00023136"/>
    </source>
</evidence>
<dbReference type="SUPFAM" id="SSF103473">
    <property type="entry name" value="MFS general substrate transporter"/>
    <property type="match status" value="1"/>
</dbReference>
<feature type="transmembrane region" description="Helical" evidence="9">
    <location>
        <begin position="33"/>
        <end position="50"/>
    </location>
</feature>
<keyword evidence="7 9" id="KW-1133">Transmembrane helix</keyword>
<keyword evidence="5 9" id="KW-0547">Nucleotide-binding</keyword>
<feature type="transmembrane region" description="Helical" evidence="9">
    <location>
        <begin position="97"/>
        <end position="116"/>
    </location>
</feature>
<dbReference type="PANTHER" id="PTHR31187:SF1">
    <property type="entry name" value="ADP,ATP CARRIER PROTEIN 1"/>
    <property type="match status" value="1"/>
</dbReference>
<evidence type="ECO:0000256" key="2">
    <source>
        <dbReference type="ARBA" id="ARBA00007127"/>
    </source>
</evidence>
<evidence type="ECO:0000256" key="3">
    <source>
        <dbReference type="ARBA" id="ARBA00022448"/>
    </source>
</evidence>